<evidence type="ECO:0000313" key="1">
    <source>
        <dbReference type="EMBL" id="DAG01320.1"/>
    </source>
</evidence>
<accession>A0A8S5V3I1</accession>
<proteinExistence type="predicted"/>
<name>A0A8S5V3I1_9CAUD</name>
<sequence>MKTHSFIWLYEETKCIYPIECIEVLLGYAGKVMPQDYREIMQYCGEKRRGIVINPSREMKSLIELLREQTQRCSQNSQESPDKK</sequence>
<dbReference type="EMBL" id="BK016190">
    <property type="protein sequence ID" value="DAG01320.1"/>
    <property type="molecule type" value="Genomic_DNA"/>
</dbReference>
<protein>
    <submittedName>
        <fullName evidence="1">Uncharacterized protein</fullName>
    </submittedName>
</protein>
<reference evidence="1" key="1">
    <citation type="journal article" date="2021" name="Proc. Natl. Acad. Sci. U.S.A.">
        <title>A Catalog of Tens of Thousands of Viruses from Human Metagenomes Reveals Hidden Associations with Chronic Diseases.</title>
        <authorList>
            <person name="Tisza M.J."/>
            <person name="Buck C.B."/>
        </authorList>
    </citation>
    <scope>NUCLEOTIDE SEQUENCE</scope>
    <source>
        <strain evidence="1">Ctk6V34</strain>
    </source>
</reference>
<organism evidence="1">
    <name type="scientific">Myoviridae sp. ctk6V34</name>
    <dbReference type="NCBI Taxonomy" id="2825164"/>
    <lineage>
        <taxon>Viruses</taxon>
        <taxon>Duplodnaviria</taxon>
        <taxon>Heunggongvirae</taxon>
        <taxon>Uroviricota</taxon>
        <taxon>Caudoviricetes</taxon>
    </lineage>
</organism>